<reference evidence="4 5" key="1">
    <citation type="journal article" date="2015" name="Nature">
        <title>rRNA introns, odd ribosomes, and small enigmatic genomes across a large radiation of phyla.</title>
        <authorList>
            <person name="Brown C.T."/>
            <person name="Hug L.A."/>
            <person name="Thomas B.C."/>
            <person name="Sharon I."/>
            <person name="Castelle C.J."/>
            <person name="Singh A."/>
            <person name="Wilkins M.J."/>
            <person name="Williams K.H."/>
            <person name="Banfield J.F."/>
        </authorList>
    </citation>
    <scope>NUCLEOTIDE SEQUENCE [LARGE SCALE GENOMIC DNA]</scope>
</reference>
<feature type="domain" description="RmlD-like substrate binding" evidence="3">
    <location>
        <begin position="35"/>
        <end position="275"/>
    </location>
</feature>
<dbReference type="GO" id="GO:0048269">
    <property type="term" value="C:methionine adenosyltransferase complex"/>
    <property type="evidence" value="ECO:0007669"/>
    <property type="project" value="TreeGrafter"/>
</dbReference>
<dbReference type="Pfam" id="PF04321">
    <property type="entry name" value="RmlD_sub_bind"/>
    <property type="match status" value="1"/>
</dbReference>
<evidence type="ECO:0000256" key="1">
    <source>
        <dbReference type="ARBA" id="ARBA00010944"/>
    </source>
</evidence>
<dbReference type="InterPro" id="IPR036291">
    <property type="entry name" value="NAD(P)-bd_dom_sf"/>
</dbReference>
<dbReference type="Gene3D" id="3.40.50.720">
    <property type="entry name" value="NAD(P)-binding Rossmann-like Domain"/>
    <property type="match status" value="1"/>
</dbReference>
<sequence>MQTKKILIIGSGFLGRRCAETWPDAILSDKIIVSVKDVEDLIDLYKPDSILNAAGIVGKPNVDWCETHQLETIAGNTILPIMIAEACQKMGIYLLHIGTGCIFYGYSSDPKGWKEDDPANPSVVYTRSKYATDLVLSTLPNVGIGRIRMPIDCISSPANLIDKLASYKRVIDVINSVTVIEDMVGVFRQLLEKQAVGIFHVTNPGSIKHKEILEMYKEIVDPNHTNEWIAEQELVTSGLAKKTRSNNILQSGNLEKLGITMRPVKEAVRDVLVKYAFYKLKK</sequence>
<dbReference type="GO" id="GO:0008831">
    <property type="term" value="F:dTDP-4-dehydrorhamnose reductase activity"/>
    <property type="evidence" value="ECO:0007669"/>
    <property type="project" value="UniProtKB-EC"/>
</dbReference>
<dbReference type="EC" id="1.1.1.133" evidence="2"/>
<name>A0A0G0Q5T5_9BACT</name>
<comment type="similarity">
    <text evidence="1 2">Belongs to the dTDP-4-dehydrorhamnose reductase family.</text>
</comment>
<comment type="caution">
    <text evidence="4">The sequence shown here is derived from an EMBL/GenBank/DDBJ whole genome shotgun (WGS) entry which is preliminary data.</text>
</comment>
<keyword evidence="2" id="KW-0560">Oxidoreductase</keyword>
<dbReference type="STRING" id="1619037.UT67_C0001G0013"/>
<evidence type="ECO:0000259" key="3">
    <source>
        <dbReference type="Pfam" id="PF04321"/>
    </source>
</evidence>
<dbReference type="InterPro" id="IPR005913">
    <property type="entry name" value="dTDP_dehydrorham_reduct"/>
</dbReference>
<keyword evidence="2" id="KW-0521">NADP</keyword>
<evidence type="ECO:0000313" key="4">
    <source>
        <dbReference type="EMBL" id="KKR35508.1"/>
    </source>
</evidence>
<comment type="function">
    <text evidence="2">Catalyzes the reduction of dTDP-6-deoxy-L-lyxo-4-hexulose to yield dTDP-L-rhamnose.</text>
</comment>
<accession>A0A0G0Q5T5</accession>
<dbReference type="InterPro" id="IPR029903">
    <property type="entry name" value="RmlD-like-bd"/>
</dbReference>
<evidence type="ECO:0000313" key="5">
    <source>
        <dbReference type="Proteomes" id="UP000034855"/>
    </source>
</evidence>
<proteinExistence type="inferred from homology"/>
<dbReference type="Proteomes" id="UP000034855">
    <property type="component" value="Unassembled WGS sequence"/>
</dbReference>
<evidence type="ECO:0000256" key="2">
    <source>
        <dbReference type="RuleBase" id="RU364082"/>
    </source>
</evidence>
<protein>
    <recommendedName>
        <fullName evidence="2">dTDP-4-dehydrorhamnose reductase</fullName>
        <ecNumber evidence="2">1.1.1.133</ecNumber>
    </recommendedName>
</protein>
<dbReference type="PANTHER" id="PTHR10491">
    <property type="entry name" value="DTDP-4-DEHYDRORHAMNOSE REDUCTASE"/>
    <property type="match status" value="1"/>
</dbReference>
<dbReference type="PANTHER" id="PTHR10491:SF4">
    <property type="entry name" value="METHIONINE ADENOSYLTRANSFERASE 2 SUBUNIT BETA"/>
    <property type="match status" value="1"/>
</dbReference>
<dbReference type="GO" id="GO:0048270">
    <property type="term" value="F:methionine adenosyltransferase regulator activity"/>
    <property type="evidence" value="ECO:0007669"/>
    <property type="project" value="TreeGrafter"/>
</dbReference>
<dbReference type="GO" id="GO:0006556">
    <property type="term" value="P:S-adenosylmethionine biosynthetic process"/>
    <property type="evidence" value="ECO:0007669"/>
    <property type="project" value="TreeGrafter"/>
</dbReference>
<gene>
    <name evidence="4" type="ORF">UT67_C0001G0013</name>
</gene>
<dbReference type="AlphaFoldDB" id="A0A0G0Q5T5"/>
<dbReference type="SUPFAM" id="SSF51735">
    <property type="entry name" value="NAD(P)-binding Rossmann-fold domains"/>
    <property type="match status" value="1"/>
</dbReference>
<comment type="pathway">
    <text evidence="2">Carbohydrate biosynthesis; dTDP-L-rhamnose biosynthesis.</text>
</comment>
<organism evidence="4 5">
    <name type="scientific">Candidatus Magasanikbacteria bacterium GW2011_GWA2_40_10</name>
    <dbReference type="NCBI Taxonomy" id="1619037"/>
    <lineage>
        <taxon>Bacteria</taxon>
        <taxon>Candidatus Magasanikiibacteriota</taxon>
    </lineage>
</organism>
<dbReference type="EMBL" id="LBXR01000001">
    <property type="protein sequence ID" value="KKR35508.1"/>
    <property type="molecule type" value="Genomic_DNA"/>
</dbReference>